<comment type="caution">
    <text evidence="1">The sequence shown here is derived from an EMBL/GenBank/DDBJ whole genome shotgun (WGS) entry which is preliminary data.</text>
</comment>
<sequence length="361" mass="38342">MIGRADIEGSKSDVAMNAWPPQASYPCGNFSDTSCLKPKKCTAPVKLPTCHCPRSGSRPARAGRLTPEARARSGLASPPHRSTGQKSHRVNTHRGPSRCFVLIKQSDSLVRTSSKLAARRRTRRPAGARANGSDERRSLGDSREGPGTRPESPPPTAPRPPPVRPSTLRSDTAPTGPRAQPLAGPRTRARGTGLPGRLVAVARSVLHGASGSLAGIGPGDFKFRRPGRLPFFRRRCAPDRLSGSAWKRRAKVATGLAAVSFYSATSPTAPFPRARTECPLRHAPQQGRHETPTPARLSPVGLSPGAGPTASRRRGPGTGSRKLASGVSGNVGNPPTRLETRTKESNACASQRFHRNTPEAQ</sequence>
<evidence type="ECO:0000313" key="2">
    <source>
        <dbReference type="Proteomes" id="UP001157502"/>
    </source>
</evidence>
<accession>A0ACC2F188</accession>
<keyword evidence="2" id="KW-1185">Reference proteome</keyword>
<protein>
    <submittedName>
        <fullName evidence="1">Uncharacterized protein</fullName>
    </submittedName>
</protein>
<proteinExistence type="predicted"/>
<name>A0ACC2F188_DALPE</name>
<dbReference type="Proteomes" id="UP001157502">
    <property type="component" value="Chromosome 37"/>
</dbReference>
<evidence type="ECO:0000313" key="1">
    <source>
        <dbReference type="EMBL" id="KAJ7985074.1"/>
    </source>
</evidence>
<gene>
    <name evidence="1" type="ORF">DPEC_G00361360</name>
</gene>
<organism evidence="1 2">
    <name type="scientific">Dallia pectoralis</name>
    <name type="common">Alaska blackfish</name>
    <dbReference type="NCBI Taxonomy" id="75939"/>
    <lineage>
        <taxon>Eukaryota</taxon>
        <taxon>Metazoa</taxon>
        <taxon>Chordata</taxon>
        <taxon>Craniata</taxon>
        <taxon>Vertebrata</taxon>
        <taxon>Euteleostomi</taxon>
        <taxon>Actinopterygii</taxon>
        <taxon>Neopterygii</taxon>
        <taxon>Teleostei</taxon>
        <taxon>Protacanthopterygii</taxon>
        <taxon>Esociformes</taxon>
        <taxon>Umbridae</taxon>
        <taxon>Dallia</taxon>
    </lineage>
</organism>
<dbReference type="EMBL" id="CM055764">
    <property type="protein sequence ID" value="KAJ7985074.1"/>
    <property type="molecule type" value="Genomic_DNA"/>
</dbReference>
<reference evidence="1" key="1">
    <citation type="submission" date="2021-05" db="EMBL/GenBank/DDBJ databases">
        <authorList>
            <person name="Pan Q."/>
            <person name="Jouanno E."/>
            <person name="Zahm M."/>
            <person name="Klopp C."/>
            <person name="Cabau C."/>
            <person name="Louis A."/>
            <person name="Berthelot C."/>
            <person name="Parey E."/>
            <person name="Roest Crollius H."/>
            <person name="Montfort J."/>
            <person name="Robinson-Rechavi M."/>
            <person name="Bouchez O."/>
            <person name="Lampietro C."/>
            <person name="Lopez Roques C."/>
            <person name="Donnadieu C."/>
            <person name="Postlethwait J."/>
            <person name="Bobe J."/>
            <person name="Dillon D."/>
            <person name="Chandos A."/>
            <person name="von Hippel F."/>
            <person name="Guiguen Y."/>
        </authorList>
    </citation>
    <scope>NUCLEOTIDE SEQUENCE</scope>
    <source>
        <strain evidence="1">YG-Jan2019</strain>
    </source>
</reference>